<dbReference type="InterPro" id="IPR023606">
    <property type="entry name" value="CoA-Trfase_III_dom_1_sf"/>
</dbReference>
<comment type="caution">
    <text evidence="2">The sequence shown here is derived from an EMBL/GenBank/DDBJ whole genome shotgun (WGS) entry which is preliminary data.</text>
</comment>
<dbReference type="InterPro" id="IPR050483">
    <property type="entry name" value="CoA-transferase_III_domain"/>
</dbReference>
<protein>
    <submittedName>
        <fullName evidence="2">Uncharacterized protein</fullName>
    </submittedName>
</protein>
<organism evidence="2">
    <name type="scientific">marine sediment metagenome</name>
    <dbReference type="NCBI Taxonomy" id="412755"/>
    <lineage>
        <taxon>unclassified sequences</taxon>
        <taxon>metagenomes</taxon>
        <taxon>ecological metagenomes</taxon>
    </lineage>
</organism>
<dbReference type="GO" id="GO:0008410">
    <property type="term" value="F:CoA-transferase activity"/>
    <property type="evidence" value="ECO:0007669"/>
    <property type="project" value="TreeGrafter"/>
</dbReference>
<dbReference type="Gene3D" id="3.40.50.10540">
    <property type="entry name" value="Crotonobetainyl-coa:carnitine coa-transferase, domain 1"/>
    <property type="match status" value="1"/>
</dbReference>
<dbReference type="PANTHER" id="PTHR48207">
    <property type="entry name" value="SUCCINATE--HYDROXYMETHYLGLUTARATE COA-TRANSFERASE"/>
    <property type="match status" value="1"/>
</dbReference>
<accession>X1VDV8</accession>
<name>X1VDV8_9ZZZZ</name>
<dbReference type="SUPFAM" id="SSF89796">
    <property type="entry name" value="CoA-transferase family III (CaiB/BaiF)"/>
    <property type="match status" value="1"/>
</dbReference>
<keyword evidence="1" id="KW-0808">Transferase</keyword>
<feature type="non-terminal residue" evidence="2">
    <location>
        <position position="257"/>
    </location>
</feature>
<dbReference type="AlphaFoldDB" id="X1VDV8"/>
<evidence type="ECO:0000256" key="1">
    <source>
        <dbReference type="ARBA" id="ARBA00022679"/>
    </source>
</evidence>
<gene>
    <name evidence="2" type="ORF">S12H4_43984</name>
</gene>
<dbReference type="EMBL" id="BARW01027056">
    <property type="protein sequence ID" value="GAJ12211.1"/>
    <property type="molecule type" value="Genomic_DNA"/>
</dbReference>
<dbReference type="InterPro" id="IPR003673">
    <property type="entry name" value="CoA-Trfase_fam_III"/>
</dbReference>
<evidence type="ECO:0000313" key="2">
    <source>
        <dbReference type="EMBL" id="GAJ12211.1"/>
    </source>
</evidence>
<proteinExistence type="predicted"/>
<reference evidence="2" key="1">
    <citation type="journal article" date="2014" name="Front. Microbiol.">
        <title>High frequency of phylogenetically diverse reductive dehalogenase-homologous genes in deep subseafloor sedimentary metagenomes.</title>
        <authorList>
            <person name="Kawai M."/>
            <person name="Futagami T."/>
            <person name="Toyoda A."/>
            <person name="Takaki Y."/>
            <person name="Nishi S."/>
            <person name="Hori S."/>
            <person name="Arai W."/>
            <person name="Tsubouchi T."/>
            <person name="Morono Y."/>
            <person name="Uchiyama I."/>
            <person name="Ito T."/>
            <person name="Fujiyama A."/>
            <person name="Inagaki F."/>
            <person name="Takami H."/>
        </authorList>
    </citation>
    <scope>NUCLEOTIDE SEQUENCE</scope>
    <source>
        <strain evidence="2">Expedition CK06-06</strain>
    </source>
</reference>
<dbReference type="PANTHER" id="PTHR48207:SF3">
    <property type="entry name" value="SUCCINATE--HYDROXYMETHYLGLUTARATE COA-TRANSFERASE"/>
    <property type="match status" value="1"/>
</dbReference>
<sequence>VIFELEGEPGWVWAEATGKNNPLGWVPKELINAKLAAYEISAEAIAPVKPSAASPTAITAQTGGGASVQPFSFISIIGLLWFMSLFRRRRVVKGGEGKGFGGSDLSSYFETNNRCKKSLVLDLNKSKAREVLYQLVAKSDVFVQNMRTGVVAKLGCDYKILKKHNPKLIYCSASGFGTIGPDARKPGMDISGCARSGWMHRVPLESGDPLYALSGSSDQIGAILASHAIVAALLARERFGMGQEIETLFLFPGVLIN</sequence>
<feature type="non-terminal residue" evidence="2">
    <location>
        <position position="1"/>
    </location>
</feature>
<dbReference type="Pfam" id="PF02515">
    <property type="entry name" value="CoA_transf_3"/>
    <property type="match status" value="1"/>
</dbReference>